<dbReference type="SUPFAM" id="SSF56112">
    <property type="entry name" value="Protein kinase-like (PK-like)"/>
    <property type="match status" value="1"/>
</dbReference>
<protein>
    <submittedName>
        <fullName evidence="9">Serine/threonine-protein kinase</fullName>
        <ecNumber evidence="9">2.7.11.1</ecNumber>
    </submittedName>
</protein>
<dbReference type="PROSITE" id="PS00108">
    <property type="entry name" value="PROTEIN_KINASE_ST"/>
    <property type="match status" value="1"/>
</dbReference>
<keyword evidence="1 9" id="KW-0808">Transferase</keyword>
<dbReference type="InterPro" id="IPR000719">
    <property type="entry name" value="Prot_kinase_dom"/>
</dbReference>
<dbReference type="PANTHER" id="PTHR43289">
    <property type="entry name" value="MITOGEN-ACTIVATED PROTEIN KINASE KINASE KINASE 20-RELATED"/>
    <property type="match status" value="1"/>
</dbReference>
<dbReference type="Gene3D" id="1.10.510.10">
    <property type="entry name" value="Transferase(Phosphotransferase) domain 1"/>
    <property type="match status" value="1"/>
</dbReference>
<evidence type="ECO:0000256" key="2">
    <source>
        <dbReference type="ARBA" id="ARBA00022741"/>
    </source>
</evidence>
<evidence type="ECO:0000256" key="6">
    <source>
        <dbReference type="SAM" id="Coils"/>
    </source>
</evidence>
<dbReference type="EMBL" id="JBHTIF010000001">
    <property type="protein sequence ID" value="MFD0724461.1"/>
    <property type="molecule type" value="Genomic_DNA"/>
</dbReference>
<evidence type="ECO:0000313" key="10">
    <source>
        <dbReference type="Proteomes" id="UP001597110"/>
    </source>
</evidence>
<keyword evidence="4 5" id="KW-0067">ATP-binding</keyword>
<keyword evidence="7" id="KW-0472">Membrane</keyword>
<evidence type="ECO:0000256" key="1">
    <source>
        <dbReference type="ARBA" id="ARBA00022679"/>
    </source>
</evidence>
<dbReference type="InterPro" id="IPR011009">
    <property type="entry name" value="Kinase-like_dom_sf"/>
</dbReference>
<evidence type="ECO:0000256" key="7">
    <source>
        <dbReference type="SAM" id="Phobius"/>
    </source>
</evidence>
<keyword evidence="10" id="KW-1185">Reference proteome</keyword>
<accession>A0ABW2YA24</accession>
<feature type="transmembrane region" description="Helical" evidence="7">
    <location>
        <begin position="366"/>
        <end position="385"/>
    </location>
</feature>
<dbReference type="RefSeq" id="WP_386822119.1">
    <property type="nucleotide sequence ID" value="NZ_JBHTIF010000001.1"/>
</dbReference>
<gene>
    <name evidence="9" type="ORF">ACFQ0E_02495</name>
</gene>
<dbReference type="Pfam" id="PF00069">
    <property type="entry name" value="Pkinase"/>
    <property type="match status" value="1"/>
</dbReference>
<evidence type="ECO:0000256" key="3">
    <source>
        <dbReference type="ARBA" id="ARBA00022777"/>
    </source>
</evidence>
<comment type="caution">
    <text evidence="9">The sequence shown here is derived from an EMBL/GenBank/DDBJ whole genome shotgun (WGS) entry which is preliminary data.</text>
</comment>
<evidence type="ECO:0000256" key="4">
    <source>
        <dbReference type="ARBA" id="ARBA00022840"/>
    </source>
</evidence>
<dbReference type="EC" id="2.7.11.1" evidence="9"/>
<proteinExistence type="predicted"/>
<evidence type="ECO:0000256" key="5">
    <source>
        <dbReference type="PROSITE-ProRule" id="PRU10141"/>
    </source>
</evidence>
<dbReference type="PROSITE" id="PS50011">
    <property type="entry name" value="PROTEIN_KINASE_DOM"/>
    <property type="match status" value="1"/>
</dbReference>
<dbReference type="CDD" id="cd14014">
    <property type="entry name" value="STKc_PknB_like"/>
    <property type="match status" value="1"/>
</dbReference>
<dbReference type="InterPro" id="IPR008271">
    <property type="entry name" value="Ser/Thr_kinase_AS"/>
</dbReference>
<dbReference type="InterPro" id="IPR017441">
    <property type="entry name" value="Protein_kinase_ATP_BS"/>
</dbReference>
<dbReference type="GO" id="GO:0004674">
    <property type="term" value="F:protein serine/threonine kinase activity"/>
    <property type="evidence" value="ECO:0007669"/>
    <property type="project" value="UniProtKB-EC"/>
</dbReference>
<organism evidence="9 10">
    <name type="scientific">Lysobacter brunescens</name>
    <dbReference type="NCBI Taxonomy" id="262323"/>
    <lineage>
        <taxon>Bacteria</taxon>
        <taxon>Pseudomonadati</taxon>
        <taxon>Pseudomonadota</taxon>
        <taxon>Gammaproteobacteria</taxon>
        <taxon>Lysobacterales</taxon>
        <taxon>Lysobacteraceae</taxon>
        <taxon>Lysobacter</taxon>
    </lineage>
</organism>
<keyword evidence="7" id="KW-0812">Transmembrane</keyword>
<dbReference type="PROSITE" id="PS00107">
    <property type="entry name" value="PROTEIN_KINASE_ATP"/>
    <property type="match status" value="1"/>
</dbReference>
<keyword evidence="2 5" id="KW-0547">Nucleotide-binding</keyword>
<keyword evidence="7" id="KW-1133">Transmembrane helix</keyword>
<dbReference type="SMART" id="SM00220">
    <property type="entry name" value="S_TKc"/>
    <property type="match status" value="1"/>
</dbReference>
<name>A0ABW2YA24_9GAMM</name>
<evidence type="ECO:0000313" key="9">
    <source>
        <dbReference type="EMBL" id="MFD0724461.1"/>
    </source>
</evidence>
<evidence type="ECO:0000259" key="8">
    <source>
        <dbReference type="PROSITE" id="PS50011"/>
    </source>
</evidence>
<feature type="binding site" evidence="5">
    <location>
        <position position="104"/>
    </location>
    <ligand>
        <name>ATP</name>
        <dbReference type="ChEBI" id="CHEBI:30616"/>
    </ligand>
</feature>
<keyword evidence="3 9" id="KW-0418">Kinase</keyword>
<feature type="domain" description="Protein kinase" evidence="8">
    <location>
        <begin position="73"/>
        <end position="343"/>
    </location>
</feature>
<keyword evidence="6" id="KW-0175">Coiled coil</keyword>
<dbReference type="Proteomes" id="UP001597110">
    <property type="component" value="Unassembled WGS sequence"/>
</dbReference>
<dbReference type="PANTHER" id="PTHR43289:SF34">
    <property type="entry name" value="SERINE_THREONINE-PROTEIN KINASE YBDM-RELATED"/>
    <property type="match status" value="1"/>
</dbReference>
<sequence length="819" mass="91277">MTDDAFPRDDAVEVRALALLRDLLDLDAAARDDALLQRTDDAALIARVRELLAQVDESELDAPAALDLRFGPYRARERIGQGGMGEVFRAERADGSFERHVAIKRMHGGYAGLAARFLRERQLLARLQHPNIAQLIDGGFDAHGQPWLAMELVAGQPIHRWCDLHQASLDTRVRLMIQLCRAVDHAHRHLVVHRDLKPGNVLVDAEGNAKLLDFGIARLLDDDDEHTHTHAMTPAWSAPEQRNGEPATTASDLYQLGLLLRLLLSGFPPSPAPGRMSRQYDDLLLDDRPAAQSLAEARGTTADALSRRLHGDLDAIVALATAEDPAQRYPAASAFAADLERWLDGLPVAARDAERGYRLRRAARRYWPALAAGIAALAFVGYHLYSMNVALRRVEAERVAAVAAREKETRQRERAERERDKADMLADYFGELFDAMHPSELAKGDVPAYRLLERGMERLQNDATMPPGTRAELLIATSNALNHLDRSADQHRAIEQAIALLRDAPEQHPDELARAYTAQALAMNAQGDDEGNRKAIHAATTLYDKGLAHDPVTHDSLRIARAMLTGRDGDKRGAAEQYRTIIPDTRARIGSTSQLRAVQNHTGALINLAFLEKDPKVSIALYREALDVVEARDPHNLRMRYLARNYLVNAMIRDQDLDAADRLAQSNLRDASAYFVESDAWLGMIHDTAARLDLLKGRYARSADRYAIADQIISKTMGSQHSVAVKVTYDSMMTDFITDRLASAERKLASIADLDKPPGKPPIANDVMRAYLACTKAPSQRTLARIEALFEDMTPGEKDTFYMREFDWAARCRQRLQRR</sequence>
<feature type="coiled-coil region" evidence="6">
    <location>
        <begin position="398"/>
        <end position="425"/>
    </location>
</feature>
<reference evidence="10" key="1">
    <citation type="journal article" date="2019" name="Int. J. Syst. Evol. Microbiol.">
        <title>The Global Catalogue of Microorganisms (GCM) 10K type strain sequencing project: providing services to taxonomists for standard genome sequencing and annotation.</title>
        <authorList>
            <consortium name="The Broad Institute Genomics Platform"/>
            <consortium name="The Broad Institute Genome Sequencing Center for Infectious Disease"/>
            <person name="Wu L."/>
            <person name="Ma J."/>
        </authorList>
    </citation>
    <scope>NUCLEOTIDE SEQUENCE [LARGE SCALE GENOMIC DNA]</scope>
    <source>
        <strain evidence="10">CCUG 55585</strain>
    </source>
</reference>
<dbReference type="Gene3D" id="3.30.200.20">
    <property type="entry name" value="Phosphorylase Kinase, domain 1"/>
    <property type="match status" value="1"/>
</dbReference>